<keyword evidence="6" id="KW-1003">Cell membrane</keyword>
<keyword evidence="11 13" id="KW-0472">Membrane</keyword>
<accession>A0A1X7H575</accession>
<dbReference type="RefSeq" id="WP_085230536.1">
    <property type="nucleotide sequence ID" value="NZ_BSQD01000019.1"/>
</dbReference>
<feature type="transmembrane region" description="Helical" evidence="13">
    <location>
        <begin position="21"/>
        <end position="40"/>
    </location>
</feature>
<dbReference type="GO" id="GO:0005886">
    <property type="term" value="C:plasma membrane"/>
    <property type="evidence" value="ECO:0007669"/>
    <property type="project" value="UniProtKB-SubCell"/>
</dbReference>
<keyword evidence="10 13" id="KW-1133">Transmembrane helix</keyword>
<name>A0A1X7H575_TRICW</name>
<dbReference type="GO" id="GO:0022857">
    <property type="term" value="F:transmembrane transporter activity"/>
    <property type="evidence" value="ECO:0007669"/>
    <property type="project" value="InterPro"/>
</dbReference>
<keyword evidence="8 12" id="KW-0812">Transmembrane</keyword>
<dbReference type="EMBL" id="FXAH01000021">
    <property type="protein sequence ID" value="SMF79788.1"/>
    <property type="molecule type" value="Genomic_DNA"/>
</dbReference>
<evidence type="ECO:0000256" key="1">
    <source>
        <dbReference type="ARBA" id="ARBA00003540"/>
    </source>
</evidence>
<dbReference type="GeneID" id="95548294"/>
<evidence type="ECO:0000256" key="2">
    <source>
        <dbReference type="ARBA" id="ARBA00004249"/>
    </source>
</evidence>
<dbReference type="GO" id="GO:0015031">
    <property type="term" value="P:protein transport"/>
    <property type="evidence" value="ECO:0007669"/>
    <property type="project" value="UniProtKB-KW"/>
</dbReference>
<comment type="function">
    <text evidence="1">Involved in the TonB-dependent energy-dependent transport of various receptor-bound substrates.</text>
</comment>
<evidence type="ECO:0000256" key="6">
    <source>
        <dbReference type="ARBA" id="ARBA00022475"/>
    </source>
</evidence>
<dbReference type="AlphaFoldDB" id="A0A1X7H575"/>
<evidence type="ECO:0000256" key="11">
    <source>
        <dbReference type="ARBA" id="ARBA00023136"/>
    </source>
</evidence>
<sequence>MQVQDDDKPYDDINITPMLDLAYVLLVIFIIMTTASVQGIRVDLPKASSSTSLAKPQTKAITVSDSGQIYLDAYPVSMDELESRLRSQKAMTPDFPIVLKGDSAVAYQKVMDVLDLLRRLDLAQVGLVTGKSPSGG</sequence>
<dbReference type="Gene3D" id="3.30.420.270">
    <property type="match status" value="1"/>
</dbReference>
<dbReference type="InterPro" id="IPR003400">
    <property type="entry name" value="ExbD"/>
</dbReference>
<evidence type="ECO:0000313" key="15">
    <source>
        <dbReference type="Proteomes" id="UP000192911"/>
    </source>
</evidence>
<evidence type="ECO:0000256" key="5">
    <source>
        <dbReference type="ARBA" id="ARBA00022448"/>
    </source>
</evidence>
<evidence type="ECO:0000313" key="14">
    <source>
        <dbReference type="EMBL" id="SMF79788.1"/>
    </source>
</evidence>
<evidence type="ECO:0000256" key="12">
    <source>
        <dbReference type="RuleBase" id="RU003879"/>
    </source>
</evidence>
<comment type="subcellular location">
    <subcellularLocation>
        <location evidence="2">Cell inner membrane</location>
        <topology evidence="2">Single-pass type II membrane protein</topology>
    </subcellularLocation>
    <subcellularLocation>
        <location evidence="12">Cell membrane</location>
        <topology evidence="12">Single-pass type II membrane protein</topology>
    </subcellularLocation>
</comment>
<keyword evidence="9 12" id="KW-0653">Protein transport</keyword>
<keyword evidence="15" id="KW-1185">Reference proteome</keyword>
<evidence type="ECO:0000256" key="3">
    <source>
        <dbReference type="ARBA" id="ARBA00005811"/>
    </source>
</evidence>
<evidence type="ECO:0000256" key="8">
    <source>
        <dbReference type="ARBA" id="ARBA00022692"/>
    </source>
</evidence>
<keyword evidence="5 12" id="KW-0813">Transport</keyword>
<evidence type="ECO:0000256" key="13">
    <source>
        <dbReference type="SAM" id="Phobius"/>
    </source>
</evidence>
<dbReference type="PANTHER" id="PTHR30558">
    <property type="entry name" value="EXBD MEMBRANE COMPONENT OF PMF-DRIVEN MACROMOLECULE IMPORT SYSTEM"/>
    <property type="match status" value="1"/>
</dbReference>
<dbReference type="PANTHER" id="PTHR30558:SF12">
    <property type="entry name" value="BIOPOLYMER TRANSPORT PROTEIN EXBD"/>
    <property type="match status" value="1"/>
</dbReference>
<comment type="similarity">
    <text evidence="3 12">Belongs to the ExbD/TolR family.</text>
</comment>
<dbReference type="STRING" id="28094.SAMN06295900_121105"/>
<reference evidence="15" key="1">
    <citation type="submission" date="2017-04" db="EMBL/GenBank/DDBJ databases">
        <authorList>
            <person name="Varghese N."/>
            <person name="Submissions S."/>
        </authorList>
    </citation>
    <scope>NUCLEOTIDE SEQUENCE [LARGE SCALE GENOMIC DNA]</scope>
    <source>
        <strain evidence="15">Ballard 720</strain>
    </source>
</reference>
<dbReference type="Pfam" id="PF02472">
    <property type="entry name" value="ExbD"/>
    <property type="match status" value="1"/>
</dbReference>
<evidence type="ECO:0000256" key="4">
    <source>
        <dbReference type="ARBA" id="ARBA00011471"/>
    </source>
</evidence>
<evidence type="ECO:0000256" key="7">
    <source>
        <dbReference type="ARBA" id="ARBA00022519"/>
    </source>
</evidence>
<proteinExistence type="inferred from homology"/>
<dbReference type="Proteomes" id="UP000192911">
    <property type="component" value="Unassembled WGS sequence"/>
</dbReference>
<organism evidence="14 15">
    <name type="scientific">Trinickia caryophylli</name>
    <name type="common">Paraburkholderia caryophylli</name>
    <dbReference type="NCBI Taxonomy" id="28094"/>
    <lineage>
        <taxon>Bacteria</taxon>
        <taxon>Pseudomonadati</taxon>
        <taxon>Pseudomonadota</taxon>
        <taxon>Betaproteobacteria</taxon>
        <taxon>Burkholderiales</taxon>
        <taxon>Burkholderiaceae</taxon>
        <taxon>Trinickia</taxon>
    </lineage>
</organism>
<dbReference type="OrthoDB" id="195377at2"/>
<protein>
    <submittedName>
        <fullName evidence="14">Outer membrane transport energization protein ExbD</fullName>
    </submittedName>
</protein>
<evidence type="ECO:0000256" key="10">
    <source>
        <dbReference type="ARBA" id="ARBA00022989"/>
    </source>
</evidence>
<comment type="subunit">
    <text evidence="4">The accessory proteins ExbB and ExbD seem to form a complex with TonB.</text>
</comment>
<evidence type="ECO:0000256" key="9">
    <source>
        <dbReference type="ARBA" id="ARBA00022927"/>
    </source>
</evidence>
<gene>
    <name evidence="14" type="ORF">SAMN06295900_121105</name>
</gene>
<keyword evidence="7" id="KW-0997">Cell inner membrane</keyword>